<protein>
    <recommendedName>
        <fullName evidence="4">Glycosyltransferase RgtA/B/C/D-like domain-containing protein</fullName>
    </recommendedName>
</protein>
<evidence type="ECO:0000313" key="3">
    <source>
        <dbReference type="Proteomes" id="UP001168552"/>
    </source>
</evidence>
<feature type="transmembrane region" description="Helical" evidence="1">
    <location>
        <begin position="261"/>
        <end position="280"/>
    </location>
</feature>
<dbReference type="RefSeq" id="WP_320003360.1">
    <property type="nucleotide sequence ID" value="NZ_JAUHJS010000002.1"/>
</dbReference>
<feature type="transmembrane region" description="Helical" evidence="1">
    <location>
        <begin position="341"/>
        <end position="359"/>
    </location>
</feature>
<feature type="transmembrane region" description="Helical" evidence="1">
    <location>
        <begin position="118"/>
        <end position="145"/>
    </location>
</feature>
<reference evidence="2" key="1">
    <citation type="submission" date="2023-06" db="EMBL/GenBank/DDBJ databases">
        <title>Cytophagales bacterium Strain LB-30, isolated from soil.</title>
        <authorList>
            <person name="Liu B."/>
        </authorList>
    </citation>
    <scope>NUCLEOTIDE SEQUENCE</scope>
    <source>
        <strain evidence="2">LB-30</strain>
    </source>
</reference>
<feature type="transmembrane region" description="Helical" evidence="1">
    <location>
        <begin position="203"/>
        <end position="222"/>
    </location>
</feature>
<keyword evidence="1" id="KW-0472">Membrane</keyword>
<name>A0ABT8F3I5_9BACT</name>
<sequence length="392" mass="44372">MQNPDWNRGAKLAEPVLMGVLLALVLVLYGYATWGGLITTQDSLDYLSAAQSFRQSGEFLSPDGSPYAHWPPFYPLLLAIISSIHLPLVVFHAFGLVLITILLYVMARHTFNDLTWRISFWVLSLLGVYMLLMAVFVWSELYFTFLLLLLLVVNRLRKYLPWADVFLVLIAFALCLQRSAGFFVLAGLALARVLENPSSVTHWLRIALGAALASSGFLYWQISRSLANASGYNLAAHYFFVDFWHNVGVLLGGLERIFIPFSLPFYGFAFLFGIHLLLVWKYLDLYAKQIYLILGMYLLGYACMQKLDAGELDRYLAPIVPLVFLVVMQGLEAFQKKFSPIVSKMIIGLVLLLMFYSLARTANNVPRWHERPMKGTKSVGLVEEVTWEAVSQ</sequence>
<keyword evidence="1" id="KW-0812">Transmembrane</keyword>
<keyword evidence="1" id="KW-1133">Transmembrane helix</keyword>
<comment type="caution">
    <text evidence="2">The sequence shown here is derived from an EMBL/GenBank/DDBJ whole genome shotgun (WGS) entry which is preliminary data.</text>
</comment>
<evidence type="ECO:0008006" key="4">
    <source>
        <dbReference type="Google" id="ProtNLM"/>
    </source>
</evidence>
<proteinExistence type="predicted"/>
<gene>
    <name evidence="2" type="ORF">QWY31_04935</name>
</gene>
<evidence type="ECO:0000313" key="2">
    <source>
        <dbReference type="EMBL" id="MDN4164834.1"/>
    </source>
</evidence>
<dbReference type="Proteomes" id="UP001168552">
    <property type="component" value="Unassembled WGS sequence"/>
</dbReference>
<feature type="transmembrane region" description="Helical" evidence="1">
    <location>
        <begin position="286"/>
        <end position="303"/>
    </location>
</feature>
<keyword evidence="3" id="KW-1185">Reference proteome</keyword>
<feature type="transmembrane region" description="Helical" evidence="1">
    <location>
        <begin position="73"/>
        <end position="106"/>
    </location>
</feature>
<organism evidence="2 3">
    <name type="scientific">Shiella aurantiaca</name>
    <dbReference type="NCBI Taxonomy" id="3058365"/>
    <lineage>
        <taxon>Bacteria</taxon>
        <taxon>Pseudomonadati</taxon>
        <taxon>Bacteroidota</taxon>
        <taxon>Cytophagia</taxon>
        <taxon>Cytophagales</taxon>
        <taxon>Shiellaceae</taxon>
        <taxon>Shiella</taxon>
    </lineage>
</organism>
<feature type="transmembrane region" description="Helical" evidence="1">
    <location>
        <begin position="12"/>
        <end position="32"/>
    </location>
</feature>
<dbReference type="EMBL" id="JAUHJS010000002">
    <property type="protein sequence ID" value="MDN4164834.1"/>
    <property type="molecule type" value="Genomic_DNA"/>
</dbReference>
<accession>A0ABT8F3I5</accession>
<evidence type="ECO:0000256" key="1">
    <source>
        <dbReference type="SAM" id="Phobius"/>
    </source>
</evidence>
<feature type="transmembrane region" description="Helical" evidence="1">
    <location>
        <begin position="315"/>
        <end position="335"/>
    </location>
</feature>
<feature type="transmembrane region" description="Helical" evidence="1">
    <location>
        <begin position="165"/>
        <end position="191"/>
    </location>
</feature>